<comment type="caution">
    <text evidence="1">The sequence shown here is derived from an EMBL/GenBank/DDBJ whole genome shotgun (WGS) entry which is preliminary data.</text>
</comment>
<keyword evidence="2" id="KW-1185">Reference proteome</keyword>
<evidence type="ECO:0000313" key="1">
    <source>
        <dbReference type="EMBL" id="KAH7914564.1"/>
    </source>
</evidence>
<name>A0ACB8AN18_9AGAM</name>
<sequence>SSHSHSARKTSATPISTRNSSNDADAFVNHNAPQCCHCGWRGSHSPSCPFR</sequence>
<dbReference type="Proteomes" id="UP000790377">
    <property type="component" value="Unassembled WGS sequence"/>
</dbReference>
<gene>
    <name evidence="1" type="ORF">BJ138DRAFT_975020</name>
</gene>
<accession>A0ACB8AN18</accession>
<feature type="non-terminal residue" evidence="1">
    <location>
        <position position="51"/>
    </location>
</feature>
<proteinExistence type="predicted"/>
<protein>
    <submittedName>
        <fullName evidence="1">Uncharacterized protein</fullName>
    </submittedName>
</protein>
<evidence type="ECO:0000313" key="2">
    <source>
        <dbReference type="Proteomes" id="UP000790377"/>
    </source>
</evidence>
<organism evidence="1 2">
    <name type="scientific">Hygrophoropsis aurantiaca</name>
    <dbReference type="NCBI Taxonomy" id="72124"/>
    <lineage>
        <taxon>Eukaryota</taxon>
        <taxon>Fungi</taxon>
        <taxon>Dikarya</taxon>
        <taxon>Basidiomycota</taxon>
        <taxon>Agaricomycotina</taxon>
        <taxon>Agaricomycetes</taxon>
        <taxon>Agaricomycetidae</taxon>
        <taxon>Boletales</taxon>
        <taxon>Coniophorineae</taxon>
        <taxon>Hygrophoropsidaceae</taxon>
        <taxon>Hygrophoropsis</taxon>
    </lineage>
</organism>
<dbReference type="EMBL" id="MU267612">
    <property type="protein sequence ID" value="KAH7914564.1"/>
    <property type="molecule type" value="Genomic_DNA"/>
</dbReference>
<feature type="non-terminal residue" evidence="1">
    <location>
        <position position="1"/>
    </location>
</feature>
<reference evidence="1" key="1">
    <citation type="journal article" date="2021" name="New Phytol.">
        <title>Evolutionary innovations through gain and loss of genes in the ectomycorrhizal Boletales.</title>
        <authorList>
            <person name="Wu G."/>
            <person name="Miyauchi S."/>
            <person name="Morin E."/>
            <person name="Kuo A."/>
            <person name="Drula E."/>
            <person name="Varga T."/>
            <person name="Kohler A."/>
            <person name="Feng B."/>
            <person name="Cao Y."/>
            <person name="Lipzen A."/>
            <person name="Daum C."/>
            <person name="Hundley H."/>
            <person name="Pangilinan J."/>
            <person name="Johnson J."/>
            <person name="Barry K."/>
            <person name="LaButti K."/>
            <person name="Ng V."/>
            <person name="Ahrendt S."/>
            <person name="Min B."/>
            <person name="Choi I.G."/>
            <person name="Park H."/>
            <person name="Plett J.M."/>
            <person name="Magnuson J."/>
            <person name="Spatafora J.W."/>
            <person name="Nagy L.G."/>
            <person name="Henrissat B."/>
            <person name="Grigoriev I.V."/>
            <person name="Yang Z.L."/>
            <person name="Xu J."/>
            <person name="Martin F.M."/>
        </authorList>
    </citation>
    <scope>NUCLEOTIDE SEQUENCE</scope>
    <source>
        <strain evidence="1">ATCC 28755</strain>
    </source>
</reference>